<organism evidence="2">
    <name type="scientific">uncultured bacterium</name>
    <name type="common">gcode 4</name>
    <dbReference type="NCBI Taxonomy" id="1234023"/>
    <lineage>
        <taxon>Bacteria</taxon>
        <taxon>environmental samples</taxon>
    </lineage>
</organism>
<keyword evidence="1" id="KW-1133">Transmembrane helix</keyword>
<protein>
    <recommendedName>
        <fullName evidence="3">DZANK-type domain-containing protein</fullName>
    </recommendedName>
</protein>
<evidence type="ECO:0008006" key="3">
    <source>
        <dbReference type="Google" id="ProtNLM"/>
    </source>
</evidence>
<sequence length="155" mass="17323">MGTWVGVVLDKSSWTLASLFGVTGIALRINIAAIFLVFLRVIAIIRTTKDIINRTNSFSLQVISILFVTFLTPLVGLPLYFLIRPLSYKGDRIPRREACASNLIPCYNCTTLNSKEYLCCIACGERLKVKCKECWNSYAHSFAYCNICGAPNIDL</sequence>
<proteinExistence type="predicted"/>
<comment type="caution">
    <text evidence="2">The sequence shown here is derived from an EMBL/GenBank/DDBJ whole genome shotgun (WGS) entry which is preliminary data.</text>
</comment>
<reference evidence="2" key="1">
    <citation type="journal article" date="2012" name="Science">
        <title>Fermentation, hydrogen, and sulfur metabolism in multiple uncultivated bacterial phyla.</title>
        <authorList>
            <person name="Wrighton K.C."/>
            <person name="Thomas B.C."/>
            <person name="Sharon I."/>
            <person name="Miller C.S."/>
            <person name="Castelle C.J."/>
            <person name="VerBerkmoes N.C."/>
            <person name="Wilkins M.J."/>
            <person name="Hettich R.L."/>
            <person name="Lipton M.S."/>
            <person name="Williams K.H."/>
            <person name="Long P.E."/>
            <person name="Banfield J.F."/>
        </authorList>
    </citation>
    <scope>NUCLEOTIDE SEQUENCE [LARGE SCALE GENOMIC DNA]</scope>
</reference>
<feature type="transmembrane region" description="Helical" evidence="1">
    <location>
        <begin position="60"/>
        <end position="83"/>
    </location>
</feature>
<keyword evidence="1" id="KW-0812">Transmembrane</keyword>
<dbReference type="AlphaFoldDB" id="K1XJD6"/>
<accession>K1XJD6</accession>
<feature type="transmembrane region" description="Helical" evidence="1">
    <location>
        <begin position="14"/>
        <end position="39"/>
    </location>
</feature>
<gene>
    <name evidence="2" type="ORF">ACD_80C00086G0010</name>
</gene>
<name>K1XJD6_9BACT</name>
<keyword evidence="1" id="KW-0472">Membrane</keyword>
<dbReference type="EMBL" id="AMFJ01036093">
    <property type="protein sequence ID" value="EKD25312.1"/>
    <property type="molecule type" value="Genomic_DNA"/>
</dbReference>
<evidence type="ECO:0000256" key="1">
    <source>
        <dbReference type="SAM" id="Phobius"/>
    </source>
</evidence>
<evidence type="ECO:0000313" key="2">
    <source>
        <dbReference type="EMBL" id="EKD25312.1"/>
    </source>
</evidence>